<protein>
    <submittedName>
        <fullName evidence="2">WGR domain-containing protein</fullName>
    </submittedName>
</protein>
<keyword evidence="3" id="KW-1185">Reference proteome</keyword>
<dbReference type="Pfam" id="PF05406">
    <property type="entry name" value="WGR"/>
    <property type="match status" value="1"/>
</dbReference>
<dbReference type="InterPro" id="IPR008893">
    <property type="entry name" value="WGR_domain"/>
</dbReference>
<evidence type="ECO:0000313" key="2">
    <source>
        <dbReference type="EMBL" id="MEA0971378.1"/>
    </source>
</evidence>
<organism evidence="2 3">
    <name type="scientific">Candidatus Megaera venefica</name>
    <dbReference type="NCBI Taxonomy" id="2055910"/>
    <lineage>
        <taxon>Bacteria</taxon>
        <taxon>Pseudomonadati</taxon>
        <taxon>Pseudomonadota</taxon>
        <taxon>Alphaproteobacteria</taxon>
        <taxon>Rickettsiales</taxon>
        <taxon>Rickettsiaceae</taxon>
        <taxon>Candidatus Megaera</taxon>
    </lineage>
</organism>
<dbReference type="SUPFAM" id="SSF142921">
    <property type="entry name" value="WGR domain-like"/>
    <property type="match status" value="1"/>
</dbReference>
<accession>A0ABU5NDZ8</accession>
<dbReference type="InterPro" id="IPR036930">
    <property type="entry name" value="WGR_dom_sf"/>
</dbReference>
<name>A0ABU5NDZ8_9RICK</name>
<proteinExistence type="predicted"/>
<comment type="caution">
    <text evidence="2">The sequence shown here is derived from an EMBL/GenBank/DDBJ whole genome shotgun (WGS) entry which is preliminary data.</text>
</comment>
<dbReference type="CDD" id="cd07996">
    <property type="entry name" value="WGR_MMR_like"/>
    <property type="match status" value="1"/>
</dbReference>
<dbReference type="EMBL" id="JARJFB010000126">
    <property type="protein sequence ID" value="MEA0971378.1"/>
    <property type="molecule type" value="Genomic_DNA"/>
</dbReference>
<evidence type="ECO:0000313" key="3">
    <source>
        <dbReference type="Proteomes" id="UP001291687"/>
    </source>
</evidence>
<dbReference type="RefSeq" id="WP_322777281.1">
    <property type="nucleotide sequence ID" value="NZ_JARJFB010000126.1"/>
</dbReference>
<dbReference type="Proteomes" id="UP001291687">
    <property type="component" value="Unassembled WGS sequence"/>
</dbReference>
<reference evidence="2 3" key="1">
    <citation type="submission" date="2023-03" db="EMBL/GenBank/DDBJ databases">
        <title>Host association and intracellularity evolved multiple times independently in the Rickettsiales.</title>
        <authorList>
            <person name="Castelli M."/>
            <person name="Nardi T."/>
            <person name="Gammuto L."/>
            <person name="Bellinzona G."/>
            <person name="Sabaneyeva E."/>
            <person name="Potekhin A."/>
            <person name="Serra V."/>
            <person name="Petroni G."/>
            <person name="Sassera D."/>
        </authorList>
    </citation>
    <scope>NUCLEOTIDE SEQUENCE [LARGE SCALE GENOMIC DNA]</scope>
    <source>
        <strain evidence="2 3">Sr 2-6</strain>
    </source>
</reference>
<evidence type="ECO:0000259" key="1">
    <source>
        <dbReference type="Pfam" id="PF05406"/>
    </source>
</evidence>
<dbReference type="InterPro" id="IPR049809">
    <property type="entry name" value="YehF/YfeS-like_WGR"/>
</dbReference>
<gene>
    <name evidence="2" type="ORF">Megvenef_01355</name>
</gene>
<feature type="domain" description="WGR" evidence="1">
    <location>
        <begin position="7"/>
        <end position="68"/>
    </location>
</feature>
<sequence>MALSWGKDNRYYKLLFQPTLFGTMDVICVWGRVGGNLGGYKVISCDTEKDVELSVNNIKQKRKYRGYTLLEV</sequence>